<dbReference type="EMBL" id="JACWMX010000011">
    <property type="protein sequence ID" value="MBD1395331.1"/>
    <property type="molecule type" value="Genomic_DNA"/>
</dbReference>
<dbReference type="RefSeq" id="WP_191165865.1">
    <property type="nucleotide sequence ID" value="NZ_JACWMX010000011.1"/>
</dbReference>
<dbReference type="GO" id="GO:0008168">
    <property type="term" value="F:methyltransferase activity"/>
    <property type="evidence" value="ECO:0007669"/>
    <property type="project" value="UniProtKB-KW"/>
</dbReference>
<organism evidence="2 3">
    <name type="scientific">Mucilaginibacter glaciei</name>
    <dbReference type="NCBI Taxonomy" id="2772109"/>
    <lineage>
        <taxon>Bacteria</taxon>
        <taxon>Pseudomonadati</taxon>
        <taxon>Bacteroidota</taxon>
        <taxon>Sphingobacteriia</taxon>
        <taxon>Sphingobacteriales</taxon>
        <taxon>Sphingobacteriaceae</taxon>
        <taxon>Mucilaginibacter</taxon>
    </lineage>
</organism>
<keyword evidence="3" id="KW-1185">Reference proteome</keyword>
<dbReference type="SUPFAM" id="SSF53335">
    <property type="entry name" value="S-adenosyl-L-methionine-dependent methyltransferases"/>
    <property type="match status" value="1"/>
</dbReference>
<feature type="domain" description="Methyltransferase FkbM" evidence="1">
    <location>
        <begin position="81"/>
        <end position="244"/>
    </location>
</feature>
<dbReference type="Gene3D" id="3.40.50.150">
    <property type="entry name" value="Vaccinia Virus protein VP39"/>
    <property type="match status" value="1"/>
</dbReference>
<dbReference type="PANTHER" id="PTHR34203:SF15">
    <property type="entry name" value="SLL1173 PROTEIN"/>
    <property type="match status" value="1"/>
</dbReference>
<dbReference type="InterPro" id="IPR052514">
    <property type="entry name" value="SAM-dependent_MTase"/>
</dbReference>
<gene>
    <name evidence="2" type="ORF">IDJ76_19670</name>
</gene>
<keyword evidence="2" id="KW-0808">Transferase</keyword>
<evidence type="ECO:0000313" key="2">
    <source>
        <dbReference type="EMBL" id="MBD1395331.1"/>
    </source>
</evidence>
<dbReference type="Pfam" id="PF05050">
    <property type="entry name" value="Methyltransf_21"/>
    <property type="match status" value="1"/>
</dbReference>
<evidence type="ECO:0000313" key="3">
    <source>
        <dbReference type="Proteomes" id="UP000619078"/>
    </source>
</evidence>
<proteinExistence type="predicted"/>
<dbReference type="NCBIfam" id="TIGR01444">
    <property type="entry name" value="fkbM_fam"/>
    <property type="match status" value="1"/>
</dbReference>
<dbReference type="GO" id="GO:0032259">
    <property type="term" value="P:methylation"/>
    <property type="evidence" value="ECO:0007669"/>
    <property type="project" value="UniProtKB-KW"/>
</dbReference>
<comment type="caution">
    <text evidence="2">The sequence shown here is derived from an EMBL/GenBank/DDBJ whole genome shotgun (WGS) entry which is preliminary data.</text>
</comment>
<name>A0A926NQ91_9SPHI</name>
<sequence>MFFFTRCIYPLSLRARVTCKLYDLFQNVHDKNISLEFNKQVKLDVSKTDYGHKSIIFNGFYELDLTRDIIKLAEKGGLLIDVGANYGYYTCLWAAQKPGNKAIAFEASPGVLAPLKNNVTKNNLQNNVTIVATAAGKENGILKFSLGGDAEQTSWAGFTIMEDAGAVEVPVITLDGYALENGIETIDVLKIDTEGADTWVLFGAKKLLQQKRIHHIFYEHNTHRMGLLNIGPNEAADFLKSVGYTVEKYFGNDFYAYPNPSV</sequence>
<dbReference type="AlphaFoldDB" id="A0A926NQ91"/>
<protein>
    <submittedName>
        <fullName evidence="2">FkbM family methyltransferase</fullName>
    </submittedName>
</protein>
<evidence type="ECO:0000259" key="1">
    <source>
        <dbReference type="Pfam" id="PF05050"/>
    </source>
</evidence>
<reference evidence="2" key="1">
    <citation type="submission" date="2020-09" db="EMBL/GenBank/DDBJ databases">
        <title>Novel species of Mucilaginibacter isolated from a glacier on the Tibetan Plateau.</title>
        <authorList>
            <person name="Liu Q."/>
            <person name="Xin Y.-H."/>
        </authorList>
    </citation>
    <scope>NUCLEOTIDE SEQUENCE</scope>
    <source>
        <strain evidence="2">ZB1P21</strain>
    </source>
</reference>
<dbReference type="PANTHER" id="PTHR34203">
    <property type="entry name" value="METHYLTRANSFERASE, FKBM FAMILY PROTEIN"/>
    <property type="match status" value="1"/>
</dbReference>
<keyword evidence="2" id="KW-0489">Methyltransferase</keyword>
<accession>A0A926NQ91</accession>
<dbReference type="Proteomes" id="UP000619078">
    <property type="component" value="Unassembled WGS sequence"/>
</dbReference>
<dbReference type="InterPro" id="IPR006342">
    <property type="entry name" value="FkbM_mtfrase"/>
</dbReference>
<dbReference type="InterPro" id="IPR029063">
    <property type="entry name" value="SAM-dependent_MTases_sf"/>
</dbReference>